<dbReference type="GO" id="GO:0015254">
    <property type="term" value="F:glycerol channel activity"/>
    <property type="evidence" value="ECO:0007669"/>
    <property type="project" value="TreeGrafter"/>
</dbReference>
<evidence type="ECO:0000313" key="9">
    <source>
        <dbReference type="EMBL" id="GLB46547.1"/>
    </source>
</evidence>
<name>A0A9W6B060_9LACO</name>
<keyword evidence="3 7" id="KW-0813">Transport</keyword>
<keyword evidence="4 7" id="KW-0812">Transmembrane</keyword>
<dbReference type="InterPro" id="IPR000425">
    <property type="entry name" value="MIP"/>
</dbReference>
<evidence type="ECO:0000313" key="10">
    <source>
        <dbReference type="Proteomes" id="UP001144204"/>
    </source>
</evidence>
<dbReference type="PANTHER" id="PTHR43829:SF9">
    <property type="entry name" value="AQUAPORIN-9"/>
    <property type="match status" value="1"/>
</dbReference>
<dbReference type="PRINTS" id="PR00783">
    <property type="entry name" value="MINTRINSICP"/>
</dbReference>
<accession>A0A9W6B060</accession>
<evidence type="ECO:0000256" key="5">
    <source>
        <dbReference type="ARBA" id="ARBA00022989"/>
    </source>
</evidence>
<dbReference type="Proteomes" id="UP001144204">
    <property type="component" value="Unassembled WGS sequence"/>
</dbReference>
<sequence>MKMIIGEFIGTYLMLALGLGISLIINYLLYPRLQNRYITGLYWGISILIASLISTGLWGTANFNPVFSFTQAAGHQITWPVMIGETVTQIIGAWLASKTVEYIWSKYLYTLPINLNFFATVPRDPNKNLENFLWEFFGTLAIIVNAQIMNDISIAWWIKTIWSSVLMTILITVIAPITGAALNPTRDLIPRTFFSHMFDKSVSEWSYAKIPLLAPISAGIVALIFKAIMKYLHL</sequence>
<dbReference type="InterPro" id="IPR050363">
    <property type="entry name" value="MIP/Aquaporin"/>
</dbReference>
<comment type="subcellular location">
    <subcellularLocation>
        <location evidence="1">Membrane</location>
        <topology evidence="1">Multi-pass membrane protein</topology>
    </subcellularLocation>
</comment>
<evidence type="ECO:0000256" key="4">
    <source>
        <dbReference type="ARBA" id="ARBA00022692"/>
    </source>
</evidence>
<feature type="transmembrane region" description="Helical" evidence="8">
    <location>
        <begin position="132"/>
        <end position="149"/>
    </location>
</feature>
<evidence type="ECO:0000256" key="3">
    <source>
        <dbReference type="ARBA" id="ARBA00022448"/>
    </source>
</evidence>
<comment type="similarity">
    <text evidence="2 7">Belongs to the MIP/aquaporin (TC 1.A.8) family.</text>
</comment>
<dbReference type="PANTHER" id="PTHR43829">
    <property type="entry name" value="AQUAPORIN OR AQUAGLYCEROPORIN RELATED"/>
    <property type="match status" value="1"/>
</dbReference>
<dbReference type="Pfam" id="PF00230">
    <property type="entry name" value="MIP"/>
    <property type="match status" value="1"/>
</dbReference>
<protein>
    <submittedName>
        <fullName evidence="9">Glycerol uptake facilitator</fullName>
    </submittedName>
</protein>
<evidence type="ECO:0000256" key="1">
    <source>
        <dbReference type="ARBA" id="ARBA00004141"/>
    </source>
</evidence>
<dbReference type="RefSeq" id="WP_286136015.1">
    <property type="nucleotide sequence ID" value="NZ_BRPL01000002.1"/>
</dbReference>
<dbReference type="Gene3D" id="1.20.1080.10">
    <property type="entry name" value="Glycerol uptake facilitator protein"/>
    <property type="match status" value="1"/>
</dbReference>
<comment type="caution">
    <text evidence="9">The sequence shown here is derived from an EMBL/GenBank/DDBJ whole genome shotgun (WGS) entry which is preliminary data.</text>
</comment>
<reference evidence="9" key="1">
    <citation type="submission" date="2022-07" db="EMBL/GenBank/DDBJ databases">
        <authorList>
            <person name="Kouya T."/>
            <person name="Ishiyama Y."/>
        </authorList>
    </citation>
    <scope>NUCLEOTIDE SEQUENCE</scope>
    <source>
        <strain evidence="9">WR16-4</strain>
    </source>
</reference>
<keyword evidence="10" id="KW-1185">Reference proteome</keyword>
<keyword evidence="6 8" id="KW-0472">Membrane</keyword>
<reference evidence="9" key="2">
    <citation type="journal article" date="2023" name="PLoS ONE">
        <title>Philodulcilactobacillus myokoensis gen. nov., sp. nov., a fructophilic, acidophilic, and agar-phobic lactic acid bacterium isolated from fermented vegetable extracts.</title>
        <authorList>
            <person name="Kouya T."/>
            <person name="Ishiyama Y."/>
            <person name="Ohashi S."/>
            <person name="Kumakubo R."/>
            <person name="Yamazaki T."/>
            <person name="Otaki T."/>
        </authorList>
    </citation>
    <scope>NUCLEOTIDE SEQUENCE</scope>
    <source>
        <strain evidence="9">WR16-4</strain>
    </source>
</reference>
<evidence type="ECO:0000256" key="7">
    <source>
        <dbReference type="RuleBase" id="RU000477"/>
    </source>
</evidence>
<feature type="transmembrane region" description="Helical" evidence="8">
    <location>
        <begin position="210"/>
        <end position="229"/>
    </location>
</feature>
<gene>
    <name evidence="9" type="primary">glpF</name>
    <name evidence="9" type="ORF">WR164_05260</name>
</gene>
<evidence type="ECO:0000256" key="2">
    <source>
        <dbReference type="ARBA" id="ARBA00006175"/>
    </source>
</evidence>
<evidence type="ECO:0000256" key="6">
    <source>
        <dbReference type="ARBA" id="ARBA00023136"/>
    </source>
</evidence>
<evidence type="ECO:0000256" key="8">
    <source>
        <dbReference type="SAM" id="Phobius"/>
    </source>
</evidence>
<keyword evidence="5 8" id="KW-1133">Transmembrane helix</keyword>
<dbReference type="EMBL" id="BRPL01000002">
    <property type="protein sequence ID" value="GLB46547.1"/>
    <property type="molecule type" value="Genomic_DNA"/>
</dbReference>
<dbReference type="AlphaFoldDB" id="A0A9W6B060"/>
<feature type="transmembrane region" description="Helical" evidence="8">
    <location>
        <begin position="41"/>
        <end position="61"/>
    </location>
</feature>
<dbReference type="GO" id="GO:0005886">
    <property type="term" value="C:plasma membrane"/>
    <property type="evidence" value="ECO:0007669"/>
    <property type="project" value="TreeGrafter"/>
</dbReference>
<proteinExistence type="inferred from homology"/>
<feature type="transmembrane region" description="Helical" evidence="8">
    <location>
        <begin position="12"/>
        <end position="29"/>
    </location>
</feature>
<feature type="transmembrane region" description="Helical" evidence="8">
    <location>
        <begin position="161"/>
        <end position="182"/>
    </location>
</feature>
<organism evidence="9 10">
    <name type="scientific">Philodulcilactobacillus myokoensis</name>
    <dbReference type="NCBI Taxonomy" id="2929573"/>
    <lineage>
        <taxon>Bacteria</taxon>
        <taxon>Bacillati</taxon>
        <taxon>Bacillota</taxon>
        <taxon>Bacilli</taxon>
        <taxon>Lactobacillales</taxon>
        <taxon>Lactobacillaceae</taxon>
        <taxon>Philodulcilactobacillus</taxon>
    </lineage>
</organism>
<dbReference type="SUPFAM" id="SSF81338">
    <property type="entry name" value="Aquaporin-like"/>
    <property type="match status" value="1"/>
</dbReference>
<dbReference type="InterPro" id="IPR023271">
    <property type="entry name" value="Aquaporin-like"/>
</dbReference>